<dbReference type="EMBL" id="JBBCAQ010000032">
    <property type="protein sequence ID" value="KAK7584314.1"/>
    <property type="molecule type" value="Genomic_DNA"/>
</dbReference>
<feature type="compositionally biased region" description="Polar residues" evidence="1">
    <location>
        <begin position="224"/>
        <end position="234"/>
    </location>
</feature>
<proteinExistence type="predicted"/>
<feature type="region of interest" description="Disordered" evidence="1">
    <location>
        <begin position="216"/>
        <end position="240"/>
    </location>
</feature>
<feature type="region of interest" description="Disordered" evidence="1">
    <location>
        <begin position="1"/>
        <end position="63"/>
    </location>
</feature>
<gene>
    <name evidence="2" type="ORF">V9T40_005277</name>
</gene>
<comment type="caution">
    <text evidence="2">The sequence shown here is derived from an EMBL/GenBank/DDBJ whole genome shotgun (WGS) entry which is preliminary data.</text>
</comment>
<sequence length="479" mass="54759">MREGEGAGRGGDGGSSEDFIRPTVGSDNKSEHLPKEENRKVSSRRKSESVKSKPHGSSERVKIPFEGGGEYLFSNENQQQYRGNVGQDFRLDEGEDEEIAKRILFRHWPDKMAAYIYETGDEETVAATVENYLQLGIEEQQYYKNIFTNQKNIEDLNKEAAELNDIRRLLQHLLLNALTNTLQDYSSPAHVNQNDYQNSNLLFDQAADKNIREKTMRKEPVKQIQKTSKNSIATSGLKDEPPETNLCLQIGVCDANRRPRKSEDEEDEGFLSTGNILAPFGYLIDGVKEGAALLEEIGSNVLNTAGQAGTKLKRSLTGNQQTFPLEDVTDTMRRTSNQWERTASDTAREGIKTGKALANKLPRLFSGDLTDRIQAEPEKLRHTASDIYNIAGERSTKTRPIRARREESQDDLNYRPKQGRREDEESQYDRDSRPIRARRENQYDRDNRPTRTRNEERQDDRDSRPLRATGEESQYDRDY</sequence>
<dbReference type="Proteomes" id="UP001367676">
    <property type="component" value="Unassembled WGS sequence"/>
</dbReference>
<name>A0AAN9Y2P9_9HEMI</name>
<dbReference type="AlphaFoldDB" id="A0AAN9Y2P9"/>
<organism evidence="2 3">
    <name type="scientific">Parthenolecanium corni</name>
    <dbReference type="NCBI Taxonomy" id="536013"/>
    <lineage>
        <taxon>Eukaryota</taxon>
        <taxon>Metazoa</taxon>
        <taxon>Ecdysozoa</taxon>
        <taxon>Arthropoda</taxon>
        <taxon>Hexapoda</taxon>
        <taxon>Insecta</taxon>
        <taxon>Pterygota</taxon>
        <taxon>Neoptera</taxon>
        <taxon>Paraneoptera</taxon>
        <taxon>Hemiptera</taxon>
        <taxon>Sternorrhyncha</taxon>
        <taxon>Coccoidea</taxon>
        <taxon>Coccidae</taxon>
        <taxon>Parthenolecanium</taxon>
    </lineage>
</organism>
<keyword evidence="3" id="KW-1185">Reference proteome</keyword>
<evidence type="ECO:0000313" key="3">
    <source>
        <dbReference type="Proteomes" id="UP001367676"/>
    </source>
</evidence>
<evidence type="ECO:0000256" key="1">
    <source>
        <dbReference type="SAM" id="MobiDB-lite"/>
    </source>
</evidence>
<protein>
    <submittedName>
        <fullName evidence="2">Uncharacterized protein</fullName>
    </submittedName>
</protein>
<evidence type="ECO:0000313" key="2">
    <source>
        <dbReference type="EMBL" id="KAK7584314.1"/>
    </source>
</evidence>
<feature type="compositionally biased region" description="Basic and acidic residues" evidence="1">
    <location>
        <begin position="419"/>
        <end position="465"/>
    </location>
</feature>
<accession>A0AAN9Y2P9</accession>
<feature type="region of interest" description="Disordered" evidence="1">
    <location>
        <begin position="376"/>
        <end position="479"/>
    </location>
</feature>
<reference evidence="2 3" key="1">
    <citation type="submission" date="2024-03" db="EMBL/GenBank/DDBJ databases">
        <title>Adaptation during the transition from Ophiocordyceps entomopathogen to insect associate is accompanied by gene loss and intensified selection.</title>
        <authorList>
            <person name="Ward C.M."/>
            <person name="Onetto C.A."/>
            <person name="Borneman A.R."/>
        </authorList>
    </citation>
    <scope>NUCLEOTIDE SEQUENCE [LARGE SCALE GENOMIC DNA]</scope>
    <source>
        <strain evidence="2">AWRI1</strain>
        <tissue evidence="2">Single Adult Female</tissue>
    </source>
</reference>
<feature type="compositionally biased region" description="Basic and acidic residues" evidence="1">
    <location>
        <begin position="28"/>
        <end position="63"/>
    </location>
</feature>